<dbReference type="InterPro" id="IPR002939">
    <property type="entry name" value="DnaJ_C"/>
</dbReference>
<feature type="binding site" evidence="11">
    <location>
        <position position="169"/>
    </location>
    <ligand>
        <name>Zn(2+)</name>
        <dbReference type="ChEBI" id="CHEBI:29105"/>
        <label>2</label>
    </ligand>
</feature>
<feature type="repeat" description="CXXCXGXG motif" evidence="11">
    <location>
        <begin position="206"/>
        <end position="213"/>
    </location>
</feature>
<evidence type="ECO:0000256" key="1">
    <source>
        <dbReference type="ARBA" id="ARBA00022490"/>
    </source>
</evidence>
<dbReference type="CDD" id="cd06257">
    <property type="entry name" value="DnaJ"/>
    <property type="match status" value="1"/>
</dbReference>
<dbReference type="Pfam" id="PF01556">
    <property type="entry name" value="DnaJ_C"/>
    <property type="match status" value="1"/>
</dbReference>
<evidence type="ECO:0000313" key="16">
    <source>
        <dbReference type="Proteomes" id="UP000231263"/>
    </source>
</evidence>
<dbReference type="Gene3D" id="2.60.260.20">
    <property type="entry name" value="Urease metallochaperone UreE, N-terminal domain"/>
    <property type="match status" value="2"/>
</dbReference>
<dbReference type="PROSITE" id="PS51188">
    <property type="entry name" value="ZF_CR"/>
    <property type="match status" value="1"/>
</dbReference>
<comment type="domain">
    <text evidence="11">The J domain is necessary and sufficient to stimulate DnaK ATPase activity. Zinc center 1 plays an important role in the autonomous, DnaK-independent chaperone activity of DnaJ. Zinc center 2 is essential for interaction with DnaK and for DnaJ activity.</text>
</comment>
<dbReference type="InterPro" id="IPR018253">
    <property type="entry name" value="DnaJ_domain_CS"/>
</dbReference>
<evidence type="ECO:0000256" key="9">
    <source>
        <dbReference type="ARBA" id="ARBA00061004"/>
    </source>
</evidence>
<evidence type="ECO:0000256" key="10">
    <source>
        <dbReference type="ARBA" id="ARBA00067609"/>
    </source>
</evidence>
<dbReference type="GO" id="GO:0006260">
    <property type="term" value="P:DNA replication"/>
    <property type="evidence" value="ECO:0007669"/>
    <property type="project" value="UniProtKB-KW"/>
</dbReference>
<evidence type="ECO:0000256" key="11">
    <source>
        <dbReference type="HAMAP-Rule" id="MF_01152"/>
    </source>
</evidence>
<dbReference type="SUPFAM" id="SSF49493">
    <property type="entry name" value="HSP40/DnaJ peptide-binding domain"/>
    <property type="match status" value="2"/>
</dbReference>
<comment type="caution">
    <text evidence="15">The sequence shown here is derived from an EMBL/GenBank/DDBJ whole genome shotgun (WGS) entry which is preliminary data.</text>
</comment>
<dbReference type="GO" id="GO:0008270">
    <property type="term" value="F:zinc ion binding"/>
    <property type="evidence" value="ECO:0007669"/>
    <property type="project" value="UniProtKB-UniRule"/>
</dbReference>
<sequence>MMAKDYYATLGVDKSASKDEIKKAFRKLAHEHHPDKGGDEQKFKEANEAYQVLSDETKKQQYDQYGQTFDGAGGGGFPGGGFSGQGMNFEDLGDIFGNMFGGGFSSGFGGGGGRRAEKGSDVAVDVKLSFKESVFGVEKEINVTKNNTCERCAGTGGEPGVSMTTCKGCDGQGMKTTVQRTILGNMQARVACEECHGNGEIPEKKCTTCNGEGLEYGRKTLRVDIPPGVEDGMKIRVRGEGESIGVRGQKGDLYLILHVDVDPRFERDGDKIYVEKKIGFTQAALGDEVEVDTVDGKVKLKIPAGTQSGDKLRMKGKGVSMGRGRGDQIVIIKVVTPKKLGRKERKLMEELDLKE</sequence>
<feature type="binding site" evidence="11">
    <location>
        <position position="149"/>
    </location>
    <ligand>
        <name>Zn(2+)</name>
        <dbReference type="ChEBI" id="CHEBI:29105"/>
        <label>1</label>
    </ligand>
</feature>
<dbReference type="PROSITE" id="PS50076">
    <property type="entry name" value="DNAJ_2"/>
    <property type="match status" value="1"/>
</dbReference>
<comment type="subcellular location">
    <subcellularLocation>
        <location evidence="11">Cytoplasm</location>
    </subcellularLocation>
</comment>
<dbReference type="GO" id="GO:0051082">
    <property type="term" value="F:unfolded protein binding"/>
    <property type="evidence" value="ECO:0007669"/>
    <property type="project" value="UniProtKB-UniRule"/>
</dbReference>
<evidence type="ECO:0000256" key="12">
    <source>
        <dbReference type="PROSITE-ProRule" id="PRU00546"/>
    </source>
</evidence>
<dbReference type="GO" id="GO:0005524">
    <property type="term" value="F:ATP binding"/>
    <property type="evidence" value="ECO:0007669"/>
    <property type="project" value="InterPro"/>
</dbReference>
<dbReference type="Proteomes" id="UP000231263">
    <property type="component" value="Unassembled WGS sequence"/>
</dbReference>
<comment type="function">
    <text evidence="11">Participates actively in the response to hyperosmotic and heat shock by preventing the aggregation of stress-denatured proteins and by disaggregating proteins, also in an autonomous, DnaK-independent fashion. Unfolded proteins bind initially to DnaJ; upon interaction with the DnaJ-bound protein, DnaK hydrolyzes its bound ATP, resulting in the formation of a stable complex. GrpE releases ADP from DnaK; ATP binding to DnaK triggers the release of the substrate protein, thus completing the reaction cycle. Several rounds of ATP-dependent interactions between DnaJ, DnaK and GrpE are required for fully efficient folding. Also involved, together with DnaK and GrpE, in the DNA replication of plasmids through activation of initiation proteins.</text>
</comment>
<dbReference type="Pfam" id="PF00226">
    <property type="entry name" value="DnaJ"/>
    <property type="match status" value="1"/>
</dbReference>
<dbReference type="CDD" id="cd10747">
    <property type="entry name" value="DnaJ_C"/>
    <property type="match status" value="1"/>
</dbReference>
<feature type="binding site" evidence="11">
    <location>
        <position position="206"/>
    </location>
    <ligand>
        <name>Zn(2+)</name>
        <dbReference type="ChEBI" id="CHEBI:29105"/>
        <label>1</label>
    </ligand>
</feature>
<evidence type="ECO:0000313" key="15">
    <source>
        <dbReference type="EMBL" id="PJA46108.1"/>
    </source>
</evidence>
<comment type="cofactor">
    <cofactor evidence="11">
        <name>Zn(2+)</name>
        <dbReference type="ChEBI" id="CHEBI:29105"/>
    </cofactor>
    <text evidence="11">Binds 2 Zn(2+) ions per monomer.</text>
</comment>
<keyword evidence="3 11" id="KW-0479">Metal-binding</keyword>
<proteinExistence type="inferred from homology"/>
<keyword evidence="4 11" id="KW-0677">Repeat</keyword>
<keyword evidence="8 11" id="KW-0143">Chaperone</keyword>
<keyword evidence="6 11" id="KW-0862">Zinc</keyword>
<feature type="binding site" evidence="11">
    <location>
        <position position="195"/>
    </location>
    <ligand>
        <name>Zn(2+)</name>
        <dbReference type="ChEBI" id="CHEBI:29105"/>
        <label>2</label>
    </ligand>
</feature>
<gene>
    <name evidence="11 15" type="primary">dnaJ</name>
    <name evidence="15" type="ORF">CO173_03650</name>
</gene>
<dbReference type="FunFam" id="2.60.260.20:FF:000005">
    <property type="entry name" value="Chaperone protein dnaJ 1, mitochondrial"/>
    <property type="match status" value="1"/>
</dbReference>
<comment type="similarity">
    <text evidence="9 11">Belongs to the DnaJ family.</text>
</comment>
<dbReference type="InterPro" id="IPR036410">
    <property type="entry name" value="HSP_DnaJ_Cys-rich_dom_sf"/>
</dbReference>
<dbReference type="Gene3D" id="2.10.230.10">
    <property type="entry name" value="Heat shock protein DnaJ, cysteine-rich domain"/>
    <property type="match status" value="1"/>
</dbReference>
<dbReference type="PROSITE" id="PS00636">
    <property type="entry name" value="DNAJ_1"/>
    <property type="match status" value="1"/>
</dbReference>
<protein>
    <recommendedName>
        <fullName evidence="10 11">Chaperone protein DnaJ</fullName>
    </recommendedName>
</protein>
<dbReference type="FunFam" id="2.10.230.10:FF:000002">
    <property type="entry name" value="Molecular chaperone DnaJ"/>
    <property type="match status" value="1"/>
</dbReference>
<dbReference type="NCBIfam" id="TIGR02349">
    <property type="entry name" value="DnaJ_bact"/>
    <property type="match status" value="1"/>
</dbReference>
<dbReference type="InterPro" id="IPR001623">
    <property type="entry name" value="DnaJ_domain"/>
</dbReference>
<reference evidence="16" key="1">
    <citation type="submission" date="2017-09" db="EMBL/GenBank/DDBJ databases">
        <title>Depth-based differentiation of microbial function through sediment-hosted aquifers and enrichment of novel symbionts in the deep terrestrial subsurface.</title>
        <authorList>
            <person name="Probst A.J."/>
            <person name="Ladd B."/>
            <person name="Jarett J.K."/>
            <person name="Geller-Mcgrath D.E."/>
            <person name="Sieber C.M.K."/>
            <person name="Emerson J.B."/>
            <person name="Anantharaman K."/>
            <person name="Thomas B.C."/>
            <person name="Malmstrom R."/>
            <person name="Stieglmeier M."/>
            <person name="Klingl A."/>
            <person name="Woyke T."/>
            <person name="Ryan C.M."/>
            <person name="Banfield J.F."/>
        </authorList>
    </citation>
    <scope>NUCLEOTIDE SEQUENCE [LARGE SCALE GENOMIC DNA]</scope>
</reference>
<dbReference type="Pfam" id="PF00684">
    <property type="entry name" value="DnaJ_CXXCXGXG"/>
    <property type="match status" value="1"/>
</dbReference>
<feature type="zinc finger region" description="CR-type" evidence="12">
    <location>
        <begin position="136"/>
        <end position="218"/>
    </location>
</feature>
<evidence type="ECO:0000259" key="13">
    <source>
        <dbReference type="PROSITE" id="PS50076"/>
    </source>
</evidence>
<evidence type="ECO:0000256" key="4">
    <source>
        <dbReference type="ARBA" id="ARBA00022737"/>
    </source>
</evidence>
<feature type="binding site" evidence="11">
    <location>
        <position position="192"/>
    </location>
    <ligand>
        <name>Zn(2+)</name>
        <dbReference type="ChEBI" id="CHEBI:29105"/>
        <label>2</label>
    </ligand>
</feature>
<dbReference type="SMART" id="SM00271">
    <property type="entry name" value="DnaJ"/>
    <property type="match status" value="1"/>
</dbReference>
<accession>A0A2M7XDZ5</accession>
<dbReference type="AlphaFoldDB" id="A0A2M7XDZ5"/>
<dbReference type="PRINTS" id="PR00625">
    <property type="entry name" value="JDOMAIN"/>
</dbReference>
<feature type="repeat" description="CXXCXGXG motif" evidence="11">
    <location>
        <begin position="166"/>
        <end position="173"/>
    </location>
</feature>
<dbReference type="GO" id="GO:0009408">
    <property type="term" value="P:response to heat"/>
    <property type="evidence" value="ECO:0007669"/>
    <property type="project" value="InterPro"/>
</dbReference>
<feature type="domain" description="CR-type" evidence="14">
    <location>
        <begin position="136"/>
        <end position="218"/>
    </location>
</feature>
<dbReference type="GO" id="GO:0005737">
    <property type="term" value="C:cytoplasm"/>
    <property type="evidence" value="ECO:0007669"/>
    <property type="project" value="UniProtKB-SubCell"/>
</dbReference>
<feature type="binding site" evidence="11">
    <location>
        <position position="209"/>
    </location>
    <ligand>
        <name>Zn(2+)</name>
        <dbReference type="ChEBI" id="CHEBI:29105"/>
        <label>1</label>
    </ligand>
</feature>
<evidence type="ECO:0000256" key="2">
    <source>
        <dbReference type="ARBA" id="ARBA00022705"/>
    </source>
</evidence>
<keyword evidence="5 11" id="KW-0863">Zinc-finger</keyword>
<name>A0A2M7XDZ5_9BACT</name>
<dbReference type="InterPro" id="IPR001305">
    <property type="entry name" value="HSP_DnaJ_Cys-rich_dom"/>
</dbReference>
<dbReference type="SUPFAM" id="SSF57938">
    <property type="entry name" value="DnaJ/Hsp40 cysteine-rich domain"/>
    <property type="match status" value="1"/>
</dbReference>
<dbReference type="SUPFAM" id="SSF46565">
    <property type="entry name" value="Chaperone J-domain"/>
    <property type="match status" value="1"/>
</dbReference>
<keyword evidence="1 11" id="KW-0963">Cytoplasm</keyword>
<evidence type="ECO:0000256" key="7">
    <source>
        <dbReference type="ARBA" id="ARBA00023016"/>
    </source>
</evidence>
<feature type="binding site" evidence="11">
    <location>
        <position position="166"/>
    </location>
    <ligand>
        <name>Zn(2+)</name>
        <dbReference type="ChEBI" id="CHEBI:29105"/>
        <label>2</label>
    </ligand>
</feature>
<feature type="domain" description="J" evidence="13">
    <location>
        <begin position="5"/>
        <end position="66"/>
    </location>
</feature>
<dbReference type="EMBL" id="PFWT01000017">
    <property type="protein sequence ID" value="PJA46108.1"/>
    <property type="molecule type" value="Genomic_DNA"/>
</dbReference>
<dbReference type="CDD" id="cd10719">
    <property type="entry name" value="DnaJ_zf"/>
    <property type="match status" value="1"/>
</dbReference>
<evidence type="ECO:0000256" key="6">
    <source>
        <dbReference type="ARBA" id="ARBA00022833"/>
    </source>
</evidence>
<dbReference type="GO" id="GO:0031072">
    <property type="term" value="F:heat shock protein binding"/>
    <property type="evidence" value="ECO:0007669"/>
    <property type="project" value="InterPro"/>
</dbReference>
<dbReference type="Gene3D" id="1.10.287.110">
    <property type="entry name" value="DnaJ domain"/>
    <property type="match status" value="1"/>
</dbReference>
<keyword evidence="7 11" id="KW-0346">Stress response</keyword>
<dbReference type="PANTHER" id="PTHR43096">
    <property type="entry name" value="DNAJ HOMOLOG 1, MITOCHONDRIAL-RELATED"/>
    <property type="match status" value="1"/>
</dbReference>
<organism evidence="15 16">
    <name type="scientific">Candidatus Uhrbacteria bacterium CG_4_9_14_3_um_filter_41_35</name>
    <dbReference type="NCBI Taxonomy" id="1975034"/>
    <lineage>
        <taxon>Bacteria</taxon>
        <taxon>Candidatus Uhriibacteriota</taxon>
    </lineage>
</organism>
<feature type="repeat" description="CXXCXGXG motif" evidence="11">
    <location>
        <begin position="192"/>
        <end position="199"/>
    </location>
</feature>
<evidence type="ECO:0000256" key="5">
    <source>
        <dbReference type="ARBA" id="ARBA00022771"/>
    </source>
</evidence>
<dbReference type="GO" id="GO:0042026">
    <property type="term" value="P:protein refolding"/>
    <property type="evidence" value="ECO:0007669"/>
    <property type="project" value="TreeGrafter"/>
</dbReference>
<keyword evidence="2 11" id="KW-0235">DNA replication</keyword>
<comment type="subunit">
    <text evidence="11">Homodimer.</text>
</comment>
<dbReference type="InterPro" id="IPR008971">
    <property type="entry name" value="HSP40/DnaJ_pept-bd"/>
</dbReference>
<dbReference type="InterPro" id="IPR012724">
    <property type="entry name" value="DnaJ"/>
</dbReference>
<dbReference type="HAMAP" id="MF_01152">
    <property type="entry name" value="DnaJ"/>
    <property type="match status" value="1"/>
</dbReference>
<evidence type="ECO:0000259" key="14">
    <source>
        <dbReference type="PROSITE" id="PS51188"/>
    </source>
</evidence>
<evidence type="ECO:0000256" key="3">
    <source>
        <dbReference type="ARBA" id="ARBA00022723"/>
    </source>
</evidence>
<feature type="repeat" description="CXXCXGXG motif" evidence="11">
    <location>
        <begin position="149"/>
        <end position="156"/>
    </location>
</feature>
<feature type="binding site" evidence="11">
    <location>
        <position position="152"/>
    </location>
    <ligand>
        <name>Zn(2+)</name>
        <dbReference type="ChEBI" id="CHEBI:29105"/>
        <label>1</label>
    </ligand>
</feature>
<evidence type="ECO:0000256" key="8">
    <source>
        <dbReference type="ARBA" id="ARBA00023186"/>
    </source>
</evidence>
<dbReference type="PANTHER" id="PTHR43096:SF48">
    <property type="entry name" value="CHAPERONE PROTEIN DNAJ"/>
    <property type="match status" value="1"/>
</dbReference>
<dbReference type="NCBIfam" id="NF008035">
    <property type="entry name" value="PRK10767.1"/>
    <property type="match status" value="1"/>
</dbReference>
<dbReference type="InterPro" id="IPR036869">
    <property type="entry name" value="J_dom_sf"/>
</dbReference>